<dbReference type="Gene3D" id="1.10.4080.10">
    <property type="entry name" value="ADP-ribosylation/Crystallin J1"/>
    <property type="match status" value="1"/>
</dbReference>
<dbReference type="EMBL" id="JACHVS010000001">
    <property type="protein sequence ID" value="MBB2996423.1"/>
    <property type="molecule type" value="Genomic_DNA"/>
</dbReference>
<reference evidence="2 3" key="1">
    <citation type="submission" date="2020-08" db="EMBL/GenBank/DDBJ databases">
        <title>Sequencing the genomes of 1000 actinobacteria strains.</title>
        <authorList>
            <person name="Klenk H.-P."/>
        </authorList>
    </citation>
    <scope>NUCLEOTIDE SEQUENCE [LARGE SCALE GENOMIC DNA]</scope>
    <source>
        <strain evidence="2 3">DSM 22826</strain>
    </source>
</reference>
<feature type="region of interest" description="Disordered" evidence="1">
    <location>
        <begin position="107"/>
        <end position="137"/>
    </location>
</feature>
<organism evidence="2 3">
    <name type="scientific">Paeniglutamicibacter cryotolerans</name>
    <dbReference type="NCBI Taxonomy" id="670079"/>
    <lineage>
        <taxon>Bacteria</taxon>
        <taxon>Bacillati</taxon>
        <taxon>Actinomycetota</taxon>
        <taxon>Actinomycetes</taxon>
        <taxon>Micrococcales</taxon>
        <taxon>Micrococcaceae</taxon>
        <taxon>Paeniglutamicibacter</taxon>
    </lineage>
</organism>
<sequence length="298" mass="29690">MTDSRALVPTADFSDRVLAVLAAGALGAGAGSDATGPGESETLALFIMDGLLEAIEWANEGVASDETACMWLAGLRWYKAVTGAFPLSAPEPLTRWIDDELGALGPIGSPADPRSRSGLDSAQMSSTGRRVFPDADGPGVLPRAAAIALLPRVDAETTSRLASGAAALTHGTDAAHGAASLAALMVRSGIEADMAAVTRWTSMLDGSGQHGPAMAALRRAVAVASAALSAGGPSGTRLPAALNASIAAGAGPDEASFTAALIASVLGTQALPAGWEASLSIAPLVTGMHARWLAATGS</sequence>
<dbReference type="InterPro" id="IPR005502">
    <property type="entry name" value="Ribosyl_crysJ1"/>
</dbReference>
<gene>
    <name evidence="2" type="ORF">E9229_002614</name>
</gene>
<dbReference type="RefSeq" id="WP_183511697.1">
    <property type="nucleotide sequence ID" value="NZ_BAABGK010000012.1"/>
</dbReference>
<proteinExistence type="predicted"/>
<dbReference type="AlphaFoldDB" id="A0A839QLD6"/>
<dbReference type="InterPro" id="IPR036705">
    <property type="entry name" value="Ribosyl_crysJ1_sf"/>
</dbReference>
<evidence type="ECO:0000313" key="3">
    <source>
        <dbReference type="Proteomes" id="UP000523000"/>
    </source>
</evidence>
<comment type="caution">
    <text evidence="2">The sequence shown here is derived from an EMBL/GenBank/DDBJ whole genome shotgun (WGS) entry which is preliminary data.</text>
</comment>
<evidence type="ECO:0000313" key="2">
    <source>
        <dbReference type="EMBL" id="MBB2996423.1"/>
    </source>
</evidence>
<dbReference type="Proteomes" id="UP000523000">
    <property type="component" value="Unassembled WGS sequence"/>
</dbReference>
<keyword evidence="3" id="KW-1185">Reference proteome</keyword>
<dbReference type="SUPFAM" id="SSF101478">
    <property type="entry name" value="ADP-ribosylglycohydrolase"/>
    <property type="match status" value="1"/>
</dbReference>
<name>A0A839QLD6_9MICC</name>
<protein>
    <recommendedName>
        <fullName evidence="4">ADP-ribosylglycohydrolase family protein</fullName>
    </recommendedName>
</protein>
<evidence type="ECO:0000256" key="1">
    <source>
        <dbReference type="SAM" id="MobiDB-lite"/>
    </source>
</evidence>
<feature type="compositionally biased region" description="Polar residues" evidence="1">
    <location>
        <begin position="118"/>
        <end position="128"/>
    </location>
</feature>
<dbReference type="Pfam" id="PF03747">
    <property type="entry name" value="ADP_ribosyl_GH"/>
    <property type="match status" value="1"/>
</dbReference>
<evidence type="ECO:0008006" key="4">
    <source>
        <dbReference type="Google" id="ProtNLM"/>
    </source>
</evidence>
<accession>A0A839QLD6</accession>